<evidence type="ECO:0000256" key="5">
    <source>
        <dbReference type="ARBA" id="ARBA00022759"/>
    </source>
</evidence>
<dbReference type="RefSeq" id="WP_051756067.1">
    <property type="nucleotide sequence ID" value="NZ_CCAE010000011.1"/>
</dbReference>
<evidence type="ECO:0000256" key="2">
    <source>
        <dbReference type="ARBA" id="ARBA00009260"/>
    </source>
</evidence>
<keyword evidence="9" id="KW-1185">Reference proteome</keyword>
<organism evidence="8 9">
    <name type="scientific">Hydrogenophaga intermedia</name>
    <dbReference type="NCBI Taxonomy" id="65786"/>
    <lineage>
        <taxon>Bacteria</taxon>
        <taxon>Pseudomonadati</taxon>
        <taxon>Pseudomonadota</taxon>
        <taxon>Betaproteobacteria</taxon>
        <taxon>Burkholderiales</taxon>
        <taxon>Comamonadaceae</taxon>
        <taxon>Hydrogenophaga</taxon>
    </lineage>
</organism>
<evidence type="ECO:0000256" key="1">
    <source>
        <dbReference type="ARBA" id="ARBA00003293"/>
    </source>
</evidence>
<reference evidence="9" key="1">
    <citation type="submission" date="2014-02" db="EMBL/GenBank/DDBJ databases">
        <authorList>
            <person name="Gan H."/>
        </authorList>
    </citation>
    <scope>NUCLEOTIDE SEQUENCE [LARGE SCALE GENOMIC DNA]</scope>
    <source>
        <strain evidence="9">S1</strain>
    </source>
</reference>
<evidence type="ECO:0000313" key="8">
    <source>
        <dbReference type="EMBL" id="CDN87500.1"/>
    </source>
</evidence>
<dbReference type="GO" id="GO:0016787">
    <property type="term" value="F:hydrolase activity"/>
    <property type="evidence" value="ECO:0007669"/>
    <property type="project" value="UniProtKB-KW"/>
</dbReference>
<evidence type="ECO:0000313" key="9">
    <source>
        <dbReference type="Proteomes" id="UP000028878"/>
    </source>
</evidence>
<dbReference type="GO" id="GO:0004519">
    <property type="term" value="F:endonuclease activity"/>
    <property type="evidence" value="ECO:0007669"/>
    <property type="project" value="UniProtKB-KW"/>
</dbReference>
<keyword evidence="4" id="KW-0540">Nuclease</keyword>
<accession>A0A1L1PDB7</accession>
<evidence type="ECO:0000256" key="4">
    <source>
        <dbReference type="ARBA" id="ARBA00022722"/>
    </source>
</evidence>
<comment type="similarity">
    <text evidence="2">Belongs to the phage GPA family.</text>
</comment>
<reference evidence="9" key="2">
    <citation type="submission" date="2014-11" db="EMBL/GenBank/DDBJ databases">
        <title>Draft genome sequence of Hydrogenophaga intermedia S1.</title>
        <authorList>
            <person name="Gan H.M."/>
            <person name="Chew T.H."/>
            <person name="Stolz A."/>
        </authorList>
    </citation>
    <scope>NUCLEOTIDE SEQUENCE [LARGE SCALE GENOMIC DNA]</scope>
    <source>
        <strain evidence="9">S1</strain>
    </source>
</reference>
<comment type="function">
    <text evidence="1">Possible endonuclease which induces a single-strand cut and initiates DNA replication.</text>
</comment>
<feature type="domain" description="Replication gene A protein-like" evidence="7">
    <location>
        <begin position="174"/>
        <end position="437"/>
    </location>
</feature>
<keyword evidence="5" id="KW-0255">Endonuclease</keyword>
<evidence type="ECO:0000256" key="6">
    <source>
        <dbReference type="ARBA" id="ARBA00022801"/>
    </source>
</evidence>
<sequence length="712" mass="79818">MKKPRAKAAHIGPFANVAGYTGAARAPVVEDYSARTPHWAAPRLELLPPRWAARMVGEWRKHAQTLADRGATHGPADMWLSRRLSELEAGRRVGIAPSMGDSDLCKLARQEARDHGDMQASADGQYRQRWAHMPAEYLARCLAELKRRLSRTVMAGRGLLDLWPDGPTMTDAGRLARLRDEKFWRKVFRRVHARTVEVCAIGLGLVHARADCYVSAESRKVHAERQRANAAMLAHTLAVNDHGQEMTLAAVAEKSVANPVIRRGELMTRVAGFEACADALGHVKRWAVLTCPSRMHRFTHLDSGKVVENRKYDGTRPREAQQYLAAQWRRLCAHWEREGLRVYGFRTTEPHHDGTPHWNILCFFAPMTERVEMRKLCKVPTDAVPVFDDGLRRYFLENDSPDEKGARERRVKIKAIDGEKGSAAGYIAKYIAKGVDGFAMQYDLYGNPIVEATAAVVTWARVWGIRQFQQIGGPPVTVWRELRRLHPEHMEAEQTADNLRQATRAVNLQLVEPGERKALAWQRYTMAQGGPTCRRARQAVRLYRVEREAANSYGEPSPARVLGVQGLGSVSVPAPAHIAARGLGGHFRSPAQTVIESERAEWIVISKGGALDAVEAHCARLQGLIHAHDARAAQETAARLERLQQEREAASRLREALPPWTRVNNCTPTPTLDTLDRRHMDTGPRLFGVVNTHRRKLGRFFNWASPPTAVEV</sequence>
<proteinExistence type="inferred from homology"/>
<keyword evidence="3" id="KW-0235">DNA replication</keyword>
<dbReference type="Proteomes" id="UP000028878">
    <property type="component" value="Unassembled WGS sequence"/>
</dbReference>
<dbReference type="AlphaFoldDB" id="A0A1L1PDB7"/>
<keyword evidence="6" id="KW-0378">Hydrolase</keyword>
<dbReference type="InterPro" id="IPR008766">
    <property type="entry name" value="Replication_gene_A-like"/>
</dbReference>
<evidence type="ECO:0000256" key="3">
    <source>
        <dbReference type="ARBA" id="ARBA00022705"/>
    </source>
</evidence>
<dbReference type="EMBL" id="CCAE010000011">
    <property type="protein sequence ID" value="CDN87500.1"/>
    <property type="molecule type" value="Genomic_DNA"/>
</dbReference>
<name>A0A1L1PDB7_HYDIT</name>
<dbReference type="GO" id="GO:0006260">
    <property type="term" value="P:DNA replication"/>
    <property type="evidence" value="ECO:0007669"/>
    <property type="project" value="UniProtKB-KW"/>
</dbReference>
<gene>
    <name evidence="8" type="ORF">BN948_01922</name>
</gene>
<dbReference type="Pfam" id="PF05840">
    <property type="entry name" value="Phage_GPA"/>
    <property type="match status" value="1"/>
</dbReference>
<protein>
    <submittedName>
        <fullName evidence="8">Replication protein A</fullName>
    </submittedName>
</protein>
<evidence type="ECO:0000259" key="7">
    <source>
        <dbReference type="Pfam" id="PF05840"/>
    </source>
</evidence>